<dbReference type="InterPro" id="IPR028250">
    <property type="entry name" value="DsbDN"/>
</dbReference>
<keyword evidence="1" id="KW-0732">Signal</keyword>
<gene>
    <name evidence="3" type="ORF">GGR34_001789</name>
</gene>
<dbReference type="EMBL" id="JACIDC010000005">
    <property type="protein sequence ID" value="MBB4040138.1"/>
    <property type="molecule type" value="Genomic_DNA"/>
</dbReference>
<reference evidence="3 4" key="1">
    <citation type="submission" date="2020-08" db="EMBL/GenBank/DDBJ databases">
        <title>Genomic Encyclopedia of Type Strains, Phase IV (KMG-IV): sequencing the most valuable type-strain genomes for metagenomic binning, comparative biology and taxonomic classification.</title>
        <authorList>
            <person name="Goeker M."/>
        </authorList>
    </citation>
    <scope>NUCLEOTIDE SEQUENCE [LARGE SCALE GENOMIC DNA]</scope>
    <source>
        <strain evidence="3 4">DSM 15743</strain>
    </source>
</reference>
<accession>A0A7W6N7I4</accession>
<evidence type="ECO:0000259" key="2">
    <source>
        <dbReference type="Pfam" id="PF11412"/>
    </source>
</evidence>
<evidence type="ECO:0000313" key="4">
    <source>
        <dbReference type="Proteomes" id="UP000519439"/>
    </source>
</evidence>
<name>A0A7W6N7I4_9HYPH</name>
<protein>
    <submittedName>
        <fullName evidence="3">DsbC/DsbD-like thiol-disulfide interchange protein</fullName>
    </submittedName>
</protein>
<keyword evidence="4" id="KW-1185">Reference proteome</keyword>
<evidence type="ECO:0000313" key="3">
    <source>
        <dbReference type="EMBL" id="MBB4040138.1"/>
    </source>
</evidence>
<dbReference type="Proteomes" id="UP000519439">
    <property type="component" value="Unassembled WGS sequence"/>
</dbReference>
<evidence type="ECO:0000256" key="1">
    <source>
        <dbReference type="SAM" id="SignalP"/>
    </source>
</evidence>
<feature type="domain" description="Thiol:disulfide interchange protein DsbD N-terminal" evidence="2">
    <location>
        <begin position="47"/>
        <end position="153"/>
    </location>
</feature>
<dbReference type="AlphaFoldDB" id="A0A7W6N7I4"/>
<feature type="signal peptide" evidence="1">
    <location>
        <begin position="1"/>
        <end position="23"/>
    </location>
</feature>
<dbReference type="RefSeq" id="WP_051435085.1">
    <property type="nucleotide sequence ID" value="NZ_JACIDC010000005.1"/>
</dbReference>
<dbReference type="Pfam" id="PF11412">
    <property type="entry name" value="DsbD_N"/>
    <property type="match status" value="1"/>
</dbReference>
<sequence length="277" mass="28945">MAFMLRAASAALFLIVSLEAAVAQPLASSATTQGFHSRTRLISGGAQGDHWLAGIEISLDEGFKTYWRTPGDSGLPPRFDWTGSENVESADIKWPAPARHEDAAGITYAYGKKVVLPVVVKAKDATRPVRLVLSAEYGICKDICIPAQANLSLDLSGAGADRGAIETALAKVPVPQPLGAPAELSVLSVAPASSTPDKPALSVTVRAPSGTVPALFAEGPENWYLSTSKPDGDNRVTVTIEDKPRDASGPVPLRLTLVAGDKAVETEIGIDGSGRPR</sequence>
<organism evidence="3 4">
    <name type="scientific">Microvirga flocculans</name>
    <dbReference type="NCBI Taxonomy" id="217168"/>
    <lineage>
        <taxon>Bacteria</taxon>
        <taxon>Pseudomonadati</taxon>
        <taxon>Pseudomonadota</taxon>
        <taxon>Alphaproteobacteria</taxon>
        <taxon>Hyphomicrobiales</taxon>
        <taxon>Methylobacteriaceae</taxon>
        <taxon>Microvirga</taxon>
    </lineage>
</organism>
<comment type="caution">
    <text evidence="3">The sequence shown here is derived from an EMBL/GenBank/DDBJ whole genome shotgun (WGS) entry which is preliminary data.</text>
</comment>
<proteinExistence type="predicted"/>
<feature type="chain" id="PRO_5031038185" evidence="1">
    <location>
        <begin position="24"/>
        <end position="277"/>
    </location>
</feature>